<keyword evidence="1" id="KW-0547">Nucleotide-binding</keyword>
<dbReference type="AlphaFoldDB" id="A0A9J7BMK2"/>
<evidence type="ECO:0000256" key="2">
    <source>
        <dbReference type="ARBA" id="ARBA00022840"/>
    </source>
</evidence>
<dbReference type="GO" id="GO:0006227">
    <property type="term" value="P:dUDP biosynthetic process"/>
    <property type="evidence" value="ECO:0007669"/>
    <property type="project" value="TreeGrafter"/>
</dbReference>
<dbReference type="InterPro" id="IPR027417">
    <property type="entry name" value="P-loop_NTPase"/>
</dbReference>
<organism evidence="3 4">
    <name type="scientific">Occallatibacter riparius</name>
    <dbReference type="NCBI Taxonomy" id="1002689"/>
    <lineage>
        <taxon>Bacteria</taxon>
        <taxon>Pseudomonadati</taxon>
        <taxon>Acidobacteriota</taxon>
        <taxon>Terriglobia</taxon>
        <taxon>Terriglobales</taxon>
        <taxon>Acidobacteriaceae</taxon>
        <taxon>Occallatibacter</taxon>
    </lineage>
</organism>
<sequence>MMPRKMFVSFSGVDGAGKSTQIAALRKWLEAQGLRVSTITFWDNIATLTGIREGAGHKIFKGEKGVGSPEAPVNRRDKNVQSWPMTCVRLGLYALDAVSTRINVKKALKSDADFIIFDRYIYDQFANMKMRSGLIRTYVKALMKIVPRPDVSYVLDADPQAARARKPEYPLDFIYINRRAYLDLADMLGGVTVIPAGPIEQMKAEVLRHAFRAHELGRDARRSDRTGHAAAG</sequence>
<reference evidence="3" key="1">
    <citation type="submission" date="2021-04" db="EMBL/GenBank/DDBJ databases">
        <title>Phylogenetic analysis of Acidobacteriaceae.</title>
        <authorList>
            <person name="Qiu L."/>
            <person name="Zhang Q."/>
        </authorList>
    </citation>
    <scope>NUCLEOTIDE SEQUENCE</scope>
    <source>
        <strain evidence="3">DSM 25168</strain>
    </source>
</reference>
<dbReference type="Gene3D" id="3.40.50.300">
    <property type="entry name" value="P-loop containing nucleotide triphosphate hydrolases"/>
    <property type="match status" value="1"/>
</dbReference>
<evidence type="ECO:0000256" key="1">
    <source>
        <dbReference type="ARBA" id="ARBA00022741"/>
    </source>
</evidence>
<gene>
    <name evidence="3" type="ORF">MOP44_25575</name>
</gene>
<protein>
    <submittedName>
        <fullName evidence="3">Thymidylate kinase</fullName>
    </submittedName>
</protein>
<dbReference type="Proteomes" id="UP001059380">
    <property type="component" value="Chromosome"/>
</dbReference>
<accession>A0A9J7BMK2</accession>
<keyword evidence="3" id="KW-0808">Transferase</keyword>
<dbReference type="GO" id="GO:0005737">
    <property type="term" value="C:cytoplasm"/>
    <property type="evidence" value="ECO:0007669"/>
    <property type="project" value="TreeGrafter"/>
</dbReference>
<dbReference type="GO" id="GO:0006235">
    <property type="term" value="P:dTTP biosynthetic process"/>
    <property type="evidence" value="ECO:0007669"/>
    <property type="project" value="TreeGrafter"/>
</dbReference>
<dbReference type="KEGG" id="orp:MOP44_25575"/>
<proteinExistence type="predicted"/>
<dbReference type="PANTHER" id="PTHR10344">
    <property type="entry name" value="THYMIDYLATE KINASE"/>
    <property type="match status" value="1"/>
</dbReference>
<dbReference type="GO" id="GO:0005524">
    <property type="term" value="F:ATP binding"/>
    <property type="evidence" value="ECO:0007669"/>
    <property type="project" value="UniProtKB-KW"/>
</dbReference>
<keyword evidence="2" id="KW-0067">ATP-binding</keyword>
<dbReference type="SUPFAM" id="SSF52540">
    <property type="entry name" value="P-loop containing nucleoside triphosphate hydrolases"/>
    <property type="match status" value="1"/>
</dbReference>
<dbReference type="RefSeq" id="WP_260793420.1">
    <property type="nucleotide sequence ID" value="NZ_CP093313.1"/>
</dbReference>
<dbReference type="PANTHER" id="PTHR10344:SF4">
    <property type="entry name" value="UMP-CMP KINASE 2, MITOCHONDRIAL"/>
    <property type="match status" value="1"/>
</dbReference>
<dbReference type="GO" id="GO:0004798">
    <property type="term" value="F:dTMP kinase activity"/>
    <property type="evidence" value="ECO:0007669"/>
    <property type="project" value="TreeGrafter"/>
</dbReference>
<evidence type="ECO:0000313" key="3">
    <source>
        <dbReference type="EMBL" id="UWZ83915.1"/>
    </source>
</evidence>
<evidence type="ECO:0000313" key="4">
    <source>
        <dbReference type="Proteomes" id="UP001059380"/>
    </source>
</evidence>
<dbReference type="GO" id="GO:0006233">
    <property type="term" value="P:dTDP biosynthetic process"/>
    <property type="evidence" value="ECO:0007669"/>
    <property type="project" value="TreeGrafter"/>
</dbReference>
<name>A0A9J7BMK2_9BACT</name>
<dbReference type="EMBL" id="CP093313">
    <property type="protein sequence ID" value="UWZ83915.1"/>
    <property type="molecule type" value="Genomic_DNA"/>
</dbReference>
<keyword evidence="3" id="KW-0418">Kinase</keyword>
<keyword evidence="4" id="KW-1185">Reference proteome</keyword>